<organism evidence="11 12">
    <name type="scientific">Aquarana catesbeiana</name>
    <name type="common">American bullfrog</name>
    <name type="synonym">Rana catesbeiana</name>
    <dbReference type="NCBI Taxonomy" id="8400"/>
    <lineage>
        <taxon>Eukaryota</taxon>
        <taxon>Metazoa</taxon>
        <taxon>Chordata</taxon>
        <taxon>Craniata</taxon>
        <taxon>Vertebrata</taxon>
        <taxon>Euteleostomi</taxon>
        <taxon>Amphibia</taxon>
        <taxon>Batrachia</taxon>
        <taxon>Anura</taxon>
        <taxon>Neobatrachia</taxon>
        <taxon>Ranoidea</taxon>
        <taxon>Ranidae</taxon>
        <taxon>Aquarana</taxon>
    </lineage>
</organism>
<keyword evidence="7" id="KW-0833">Ubl conjugation pathway</keyword>
<name>A0A2G9SEK0_AQUCT</name>
<dbReference type="Proteomes" id="UP000228934">
    <property type="component" value="Unassembled WGS sequence"/>
</dbReference>
<dbReference type="InterPro" id="IPR011016">
    <property type="entry name" value="Znf_RING-CH"/>
</dbReference>
<dbReference type="PROSITE" id="PS51292">
    <property type="entry name" value="ZF_RING_CH"/>
    <property type="match status" value="1"/>
</dbReference>
<feature type="region of interest" description="Disordered" evidence="9">
    <location>
        <begin position="1"/>
        <end position="37"/>
    </location>
</feature>
<evidence type="ECO:0000256" key="1">
    <source>
        <dbReference type="ARBA" id="ARBA00000900"/>
    </source>
</evidence>
<dbReference type="EC" id="2.3.2.27" evidence="3"/>
<feature type="domain" description="RING-CH-type" evidence="10">
    <location>
        <begin position="352"/>
        <end position="422"/>
    </location>
</feature>
<keyword evidence="8" id="KW-0862">Zinc</keyword>
<dbReference type="GO" id="GO:0061630">
    <property type="term" value="F:ubiquitin protein ligase activity"/>
    <property type="evidence" value="ECO:0007669"/>
    <property type="project" value="UniProtKB-EC"/>
</dbReference>
<sequence length="484" mass="55383">MKKHRFTEQEKESTTVNQPPCLKQNMRSHNNQQGQVSATTSAPLLDDLQTISEPMNLRQSPIYTSDDSFNRIREINTEDDIENGESSNNDGRNDNVSISDSVSSVPLPLGPQNYGTPPTDHNIWRNRFLELDEEASSDSETEEFPVIHRLNHDFIAETTRNRLDITSSVRNPNNLPPLTSPRSLGLRTTLQEVDSSQNNAQVSFLNLRDMIELRRIGVAIAPQTQEHNRQSHVAETTLPQLHDINSNTRNVQNHEYHSNPQTTFRTEESRNRTTPSSEVSSRSHVVTLRPSLSSTAPTITLLHENLDLIAHTISMQRWSERIINMTPETENVKPKPDPEKLKKFQASLLEEDSEDEGDLCRICFTGDKTPENQLVAPCRCKGSLKYVHKECMKKWLLSKIKSGAALSAVKTCEMCKQNLECNFEEFDVDEHYRRHQETQATLNPSLYLVLLLHMYQQRYEDLLRLSNTRDRVSEVSKNLIFINV</sequence>
<feature type="compositionally biased region" description="Basic and acidic residues" evidence="9">
    <location>
        <begin position="1"/>
        <end position="13"/>
    </location>
</feature>
<feature type="region of interest" description="Disordered" evidence="9">
    <location>
        <begin position="77"/>
        <end position="121"/>
    </location>
</feature>
<accession>A0A2G9SEK0</accession>
<evidence type="ECO:0000256" key="9">
    <source>
        <dbReference type="SAM" id="MobiDB-lite"/>
    </source>
</evidence>
<evidence type="ECO:0000256" key="7">
    <source>
        <dbReference type="ARBA" id="ARBA00022786"/>
    </source>
</evidence>
<keyword evidence="6" id="KW-0863">Zinc-finger</keyword>
<reference evidence="12" key="1">
    <citation type="journal article" date="2017" name="Nat. Commun.">
        <title>The North American bullfrog draft genome provides insight into hormonal regulation of long noncoding RNA.</title>
        <authorList>
            <person name="Hammond S.A."/>
            <person name="Warren R.L."/>
            <person name="Vandervalk B.P."/>
            <person name="Kucuk E."/>
            <person name="Khan H."/>
            <person name="Gibb E.A."/>
            <person name="Pandoh P."/>
            <person name="Kirk H."/>
            <person name="Zhao Y."/>
            <person name="Jones M."/>
            <person name="Mungall A.J."/>
            <person name="Coope R."/>
            <person name="Pleasance S."/>
            <person name="Moore R.A."/>
            <person name="Holt R.A."/>
            <person name="Round J.M."/>
            <person name="Ohora S."/>
            <person name="Walle B.V."/>
            <person name="Veldhoen N."/>
            <person name="Helbing C.C."/>
            <person name="Birol I."/>
        </authorList>
    </citation>
    <scope>NUCLEOTIDE SEQUENCE [LARGE SCALE GENOMIC DNA]</scope>
</reference>
<evidence type="ECO:0000256" key="8">
    <source>
        <dbReference type="ARBA" id="ARBA00022833"/>
    </source>
</evidence>
<dbReference type="PANTHER" id="PTHR14471:SF5">
    <property type="entry name" value="E3 UBIQUITIN-PROTEIN LIGASE MARCHF10-RELATED"/>
    <property type="match status" value="1"/>
</dbReference>
<feature type="compositionally biased region" description="Polar residues" evidence="9">
    <location>
        <begin position="272"/>
        <end position="285"/>
    </location>
</feature>
<dbReference type="InterPro" id="IPR013083">
    <property type="entry name" value="Znf_RING/FYVE/PHD"/>
</dbReference>
<evidence type="ECO:0000256" key="6">
    <source>
        <dbReference type="ARBA" id="ARBA00022771"/>
    </source>
</evidence>
<keyword evidence="5" id="KW-0479">Metal-binding</keyword>
<dbReference type="Gene3D" id="3.30.40.10">
    <property type="entry name" value="Zinc/RING finger domain, C3HC4 (zinc finger)"/>
    <property type="match status" value="1"/>
</dbReference>
<evidence type="ECO:0000313" key="11">
    <source>
        <dbReference type="EMBL" id="PIO38576.1"/>
    </source>
</evidence>
<protein>
    <recommendedName>
        <fullName evidence="3">RING-type E3 ubiquitin transferase</fullName>
        <ecNumber evidence="3">2.3.2.27</ecNumber>
    </recommendedName>
</protein>
<evidence type="ECO:0000259" key="10">
    <source>
        <dbReference type="PROSITE" id="PS51292"/>
    </source>
</evidence>
<dbReference type="AlphaFoldDB" id="A0A2G9SEK0"/>
<proteinExistence type="predicted"/>
<evidence type="ECO:0000256" key="2">
    <source>
        <dbReference type="ARBA" id="ARBA00004906"/>
    </source>
</evidence>
<feature type="region of interest" description="Disordered" evidence="9">
    <location>
        <begin position="249"/>
        <end position="285"/>
    </location>
</feature>
<feature type="compositionally biased region" description="Polar residues" evidence="9">
    <location>
        <begin position="51"/>
        <end position="67"/>
    </location>
</feature>
<evidence type="ECO:0000313" key="12">
    <source>
        <dbReference type="Proteomes" id="UP000228934"/>
    </source>
</evidence>
<feature type="region of interest" description="Disordered" evidence="9">
    <location>
        <begin position="51"/>
        <end position="70"/>
    </location>
</feature>
<dbReference type="Pfam" id="PF12906">
    <property type="entry name" value="RINGv"/>
    <property type="match status" value="1"/>
</dbReference>
<feature type="compositionally biased region" description="Polar residues" evidence="9">
    <location>
        <begin position="25"/>
        <end position="37"/>
    </location>
</feature>
<comment type="pathway">
    <text evidence="2">Protein modification; protein ubiquitination.</text>
</comment>
<evidence type="ECO:0000256" key="4">
    <source>
        <dbReference type="ARBA" id="ARBA00022679"/>
    </source>
</evidence>
<feature type="compositionally biased region" description="Low complexity" evidence="9">
    <location>
        <begin position="94"/>
        <end position="105"/>
    </location>
</feature>
<feature type="non-terminal residue" evidence="11">
    <location>
        <position position="484"/>
    </location>
</feature>
<keyword evidence="12" id="KW-1185">Reference proteome</keyword>
<evidence type="ECO:0000256" key="3">
    <source>
        <dbReference type="ARBA" id="ARBA00012483"/>
    </source>
</evidence>
<evidence type="ECO:0000256" key="5">
    <source>
        <dbReference type="ARBA" id="ARBA00022723"/>
    </source>
</evidence>
<comment type="catalytic activity">
    <reaction evidence="1">
        <text>S-ubiquitinyl-[E2 ubiquitin-conjugating enzyme]-L-cysteine + [acceptor protein]-L-lysine = [E2 ubiquitin-conjugating enzyme]-L-cysteine + N(6)-ubiquitinyl-[acceptor protein]-L-lysine.</text>
        <dbReference type="EC" id="2.3.2.27"/>
    </reaction>
</comment>
<gene>
    <name evidence="11" type="ORF">AB205_0176610</name>
</gene>
<keyword evidence="4" id="KW-0808">Transferase</keyword>
<dbReference type="EMBL" id="KV924793">
    <property type="protein sequence ID" value="PIO38576.1"/>
    <property type="molecule type" value="Genomic_DNA"/>
</dbReference>
<dbReference type="PANTHER" id="PTHR14471">
    <property type="entry name" value="MARCH7/10 E3 UBIQUITIN PROTEIN LIGASE FAMILY MEMBER"/>
    <property type="match status" value="1"/>
</dbReference>
<dbReference type="SMART" id="SM00744">
    <property type="entry name" value="RINGv"/>
    <property type="match status" value="1"/>
</dbReference>
<dbReference type="OrthoDB" id="264354at2759"/>
<dbReference type="SUPFAM" id="SSF57850">
    <property type="entry name" value="RING/U-box"/>
    <property type="match status" value="1"/>
</dbReference>
<dbReference type="GO" id="GO:0008270">
    <property type="term" value="F:zinc ion binding"/>
    <property type="evidence" value="ECO:0007669"/>
    <property type="project" value="UniProtKB-KW"/>
</dbReference>
<dbReference type="InterPro" id="IPR052297">
    <property type="entry name" value="RING-CH-type_E3_ubiq-ligase"/>
</dbReference>